<feature type="region of interest" description="Disordered" evidence="1">
    <location>
        <begin position="67"/>
        <end position="108"/>
    </location>
</feature>
<dbReference type="Proteomes" id="UP000217790">
    <property type="component" value="Unassembled WGS sequence"/>
</dbReference>
<protein>
    <submittedName>
        <fullName evidence="2">Uncharacterized protein</fullName>
    </submittedName>
</protein>
<reference evidence="3" key="1">
    <citation type="journal article" date="2017" name="Nat. Ecol. Evol.">
        <title>Genome expansion and lineage-specific genetic innovations in the forest pathogenic fungi Armillaria.</title>
        <authorList>
            <person name="Sipos G."/>
            <person name="Prasanna A.N."/>
            <person name="Walter M.C."/>
            <person name="O'Connor E."/>
            <person name="Balint B."/>
            <person name="Krizsan K."/>
            <person name="Kiss B."/>
            <person name="Hess J."/>
            <person name="Varga T."/>
            <person name="Slot J."/>
            <person name="Riley R."/>
            <person name="Boka B."/>
            <person name="Rigling D."/>
            <person name="Barry K."/>
            <person name="Lee J."/>
            <person name="Mihaltcheva S."/>
            <person name="LaButti K."/>
            <person name="Lipzen A."/>
            <person name="Waldron R."/>
            <person name="Moloney N.M."/>
            <person name="Sperisen C."/>
            <person name="Kredics L."/>
            <person name="Vagvoelgyi C."/>
            <person name="Patrignani A."/>
            <person name="Fitzpatrick D."/>
            <person name="Nagy I."/>
            <person name="Doyle S."/>
            <person name="Anderson J.B."/>
            <person name="Grigoriev I.V."/>
            <person name="Gueldener U."/>
            <person name="Muensterkoetter M."/>
            <person name="Nagy L.G."/>
        </authorList>
    </citation>
    <scope>NUCLEOTIDE SEQUENCE [LARGE SCALE GENOMIC DNA]</scope>
    <source>
        <strain evidence="3">Ar21-2</strain>
    </source>
</reference>
<dbReference type="EMBL" id="KZ293708">
    <property type="protein sequence ID" value="PBK83275.1"/>
    <property type="molecule type" value="Genomic_DNA"/>
</dbReference>
<organism evidence="2 3">
    <name type="scientific">Armillaria gallica</name>
    <name type="common">Bulbous honey fungus</name>
    <name type="synonym">Armillaria bulbosa</name>
    <dbReference type="NCBI Taxonomy" id="47427"/>
    <lineage>
        <taxon>Eukaryota</taxon>
        <taxon>Fungi</taxon>
        <taxon>Dikarya</taxon>
        <taxon>Basidiomycota</taxon>
        <taxon>Agaricomycotina</taxon>
        <taxon>Agaricomycetes</taxon>
        <taxon>Agaricomycetidae</taxon>
        <taxon>Agaricales</taxon>
        <taxon>Marasmiineae</taxon>
        <taxon>Physalacriaceae</taxon>
        <taxon>Armillaria</taxon>
    </lineage>
</organism>
<dbReference type="STRING" id="47427.A0A2H3CJR8"/>
<accession>A0A2H3CJR8</accession>
<dbReference type="OMA" id="KHTHAAK"/>
<proteinExistence type="predicted"/>
<dbReference type="InParanoid" id="A0A2H3CJR8"/>
<sequence length="336" mass="37868">MLQEYFTTGKTLSQCIFLPWEGPIVTVPDPDFDFETLVHGGMEEDTLAALDVYDLFDSHSLLSSPLNTLANSHPSSPKPNKYPTSTNSQPDDCSSAEKSHGKQQSHKNCKQKCQEMVKDFMHKLPSWLHSKHTHAAKAITTDFNVADVPHALSGYVGLVKDIWKRKHLLAELVGPKYNFHHCQWLGETPTPVVNREGHIITILAGHPDDLNWEALHHKAVETLERQCPECNLCKDQWKHQCGRFGALSVGILYGGRQMHPQNLHHNRVNTVVLFTLINTLTFLHLASFASSAFVTWVPKTFGHYMTYLQDLLLHDATLVLNWANSIFAATTFNLSL</sequence>
<gene>
    <name evidence="2" type="ORF">ARMGADRAFT_1089621</name>
</gene>
<evidence type="ECO:0000256" key="1">
    <source>
        <dbReference type="SAM" id="MobiDB-lite"/>
    </source>
</evidence>
<dbReference type="AlphaFoldDB" id="A0A2H3CJR8"/>
<evidence type="ECO:0000313" key="3">
    <source>
        <dbReference type="Proteomes" id="UP000217790"/>
    </source>
</evidence>
<feature type="compositionally biased region" description="Polar residues" evidence="1">
    <location>
        <begin position="82"/>
        <end position="92"/>
    </location>
</feature>
<dbReference type="OrthoDB" id="3034064at2759"/>
<name>A0A2H3CJR8_ARMGA</name>
<evidence type="ECO:0000313" key="2">
    <source>
        <dbReference type="EMBL" id="PBK83275.1"/>
    </source>
</evidence>
<keyword evidence="3" id="KW-1185">Reference proteome</keyword>